<dbReference type="Pfam" id="PF09286">
    <property type="entry name" value="Pro-kuma_activ"/>
    <property type="match status" value="1"/>
</dbReference>
<keyword evidence="4" id="KW-0378">Hydrolase</keyword>
<feature type="domain" description="Peptidase S53" evidence="8">
    <location>
        <begin position="229"/>
        <end position="565"/>
    </location>
</feature>
<comment type="cofactor">
    <cofactor evidence="1">
        <name>Ca(2+)</name>
        <dbReference type="ChEBI" id="CHEBI:29108"/>
    </cofactor>
</comment>
<dbReference type="KEGG" id="adin:H7849_01135"/>
<name>A0A7G8BJD4_9BACT</name>
<keyword evidence="5" id="KW-0720">Serine protease</keyword>
<dbReference type="InterPro" id="IPR000209">
    <property type="entry name" value="Peptidase_S8/S53_dom"/>
</dbReference>
<evidence type="ECO:0000313" key="9">
    <source>
        <dbReference type="EMBL" id="QNI32654.1"/>
    </source>
</evidence>
<keyword evidence="10" id="KW-1185">Reference proteome</keyword>
<dbReference type="InterPro" id="IPR036852">
    <property type="entry name" value="Peptidase_S8/S53_dom_sf"/>
</dbReference>
<dbReference type="CDD" id="cd11377">
    <property type="entry name" value="Pro-peptidase_S53"/>
    <property type="match status" value="1"/>
</dbReference>
<keyword evidence="7" id="KW-0865">Zymogen</keyword>
<dbReference type="InterPro" id="IPR015366">
    <property type="entry name" value="S53_propep"/>
</dbReference>
<evidence type="ECO:0000313" key="10">
    <source>
        <dbReference type="Proteomes" id="UP000515312"/>
    </source>
</evidence>
<evidence type="ECO:0000259" key="8">
    <source>
        <dbReference type="PROSITE" id="PS51695"/>
    </source>
</evidence>
<keyword evidence="2" id="KW-0645">Protease</keyword>
<dbReference type="GO" id="GO:0008240">
    <property type="term" value="F:tripeptidyl-peptidase activity"/>
    <property type="evidence" value="ECO:0007669"/>
    <property type="project" value="TreeGrafter"/>
</dbReference>
<dbReference type="CDD" id="cd04056">
    <property type="entry name" value="Peptidases_S53"/>
    <property type="match status" value="1"/>
</dbReference>
<proteinExistence type="predicted"/>
<dbReference type="EMBL" id="CP060394">
    <property type="protein sequence ID" value="QNI32654.1"/>
    <property type="molecule type" value="Genomic_DNA"/>
</dbReference>
<protein>
    <submittedName>
        <fullName evidence="9">S8 family serine peptidase</fullName>
    </submittedName>
</protein>
<sequence length="565" mass="59887">MHGACLRSTTSFVRKSCSIVSAIVIIALGLTATVRAQYVSTHHVRDVVRDNVAAPVGRLPANQVMTLNVVLPLRDAAGLEAFLEEIYNPNSPTYRHFLTVPEFTEKFGPSQADYDAVVHYVKANGFTVIGGSRDAMDVLIKGPVSAIETAFHVSIMTYQHPSENRLFYGPDREPTTNLSFPLWHVSGLDSFSLPHPMLAKRSDYAKAHGVSAESLVSHATTGSGPSASFLGSDMRAAYYGGTSLRGAGQNLGLFEYLGTDLADLNTYYKNAKQTNSVPITLLSTDGTSTSCTYNAADGFCDDTEQTLDMTQALGMAPGLSSLVMYIGSTDTAIIGAMTTHSPLPTTIGCSWGWTPADPSTLDPYFKKMAAQGQTFFAASGDNSTWSRRNEAWPADDANIVSVGGTDLTTASAGGPWKSETAWVDSGGGISPDRIAIPSWQKISGVINSSNKGSTTLRNGPDVSANANFTFYTCADQTSCLANQYGGTSFAAPMWAGFIALVNQQLGGHVGFINPTIYSQNVGSSYSTDFHDITSGKSGSYSAVTGYDLVTGWGSPKAGLINSLAP</sequence>
<reference evidence="9 10" key="1">
    <citation type="submission" date="2020-08" db="EMBL/GenBank/DDBJ databases">
        <title>Edaphobacter telluris sp. nov. and Acidobacterium dinghuensis sp. nov., two acidobacteria isolated from forest soil.</title>
        <authorList>
            <person name="Fu J."/>
            <person name="Qiu L."/>
        </authorList>
    </citation>
    <scope>NUCLEOTIDE SEQUENCE [LARGE SCALE GENOMIC DNA]</scope>
    <source>
        <strain evidence="9">4Y35</strain>
    </source>
</reference>
<evidence type="ECO:0000256" key="7">
    <source>
        <dbReference type="ARBA" id="ARBA00023145"/>
    </source>
</evidence>
<evidence type="ECO:0000256" key="3">
    <source>
        <dbReference type="ARBA" id="ARBA00022723"/>
    </source>
</evidence>
<dbReference type="GO" id="GO:0046872">
    <property type="term" value="F:metal ion binding"/>
    <property type="evidence" value="ECO:0007669"/>
    <property type="project" value="UniProtKB-KW"/>
</dbReference>
<dbReference type="InterPro" id="IPR030400">
    <property type="entry name" value="Sedolisin_dom"/>
</dbReference>
<evidence type="ECO:0000256" key="4">
    <source>
        <dbReference type="ARBA" id="ARBA00022801"/>
    </source>
</evidence>
<evidence type="ECO:0000256" key="6">
    <source>
        <dbReference type="ARBA" id="ARBA00022837"/>
    </source>
</evidence>
<dbReference type="GO" id="GO:0006508">
    <property type="term" value="P:proteolysis"/>
    <property type="evidence" value="ECO:0007669"/>
    <property type="project" value="UniProtKB-KW"/>
</dbReference>
<dbReference type="AlphaFoldDB" id="A0A7G8BJD4"/>
<dbReference type="Gene3D" id="3.40.50.200">
    <property type="entry name" value="Peptidase S8/S53 domain"/>
    <property type="match status" value="1"/>
</dbReference>
<dbReference type="PANTHER" id="PTHR14218">
    <property type="entry name" value="PROTEASE S8 TRIPEPTIDYL PEPTIDASE I CLN2"/>
    <property type="match status" value="1"/>
</dbReference>
<dbReference type="RefSeq" id="WP_186743608.1">
    <property type="nucleotide sequence ID" value="NZ_CP060394.1"/>
</dbReference>
<dbReference type="InterPro" id="IPR023828">
    <property type="entry name" value="Peptidase_S8_Ser-AS"/>
</dbReference>
<dbReference type="PROSITE" id="PS51695">
    <property type="entry name" value="SEDOLISIN"/>
    <property type="match status" value="1"/>
</dbReference>
<dbReference type="PROSITE" id="PS00138">
    <property type="entry name" value="SUBTILASE_SER"/>
    <property type="match status" value="1"/>
</dbReference>
<dbReference type="Proteomes" id="UP000515312">
    <property type="component" value="Chromosome"/>
</dbReference>
<dbReference type="InterPro" id="IPR050819">
    <property type="entry name" value="Tripeptidyl-peptidase_I"/>
</dbReference>
<accession>A0A7G8BJD4</accession>
<evidence type="ECO:0000256" key="5">
    <source>
        <dbReference type="ARBA" id="ARBA00022825"/>
    </source>
</evidence>
<organism evidence="9 10">
    <name type="scientific">Alloacidobacterium dinghuense</name>
    <dbReference type="NCBI Taxonomy" id="2763107"/>
    <lineage>
        <taxon>Bacteria</taxon>
        <taxon>Pseudomonadati</taxon>
        <taxon>Acidobacteriota</taxon>
        <taxon>Terriglobia</taxon>
        <taxon>Terriglobales</taxon>
        <taxon>Acidobacteriaceae</taxon>
        <taxon>Alloacidobacterium</taxon>
    </lineage>
</organism>
<evidence type="ECO:0000256" key="2">
    <source>
        <dbReference type="ARBA" id="ARBA00022670"/>
    </source>
</evidence>
<keyword evidence="3" id="KW-0479">Metal-binding</keyword>
<keyword evidence="6" id="KW-0106">Calcium</keyword>
<evidence type="ECO:0000256" key="1">
    <source>
        <dbReference type="ARBA" id="ARBA00001913"/>
    </source>
</evidence>
<dbReference type="Pfam" id="PF00082">
    <property type="entry name" value="Peptidase_S8"/>
    <property type="match status" value="1"/>
</dbReference>
<gene>
    <name evidence="9" type="ORF">H7849_01135</name>
</gene>
<dbReference type="SUPFAM" id="SSF52743">
    <property type="entry name" value="Subtilisin-like"/>
    <property type="match status" value="1"/>
</dbReference>
<dbReference type="SMART" id="SM00944">
    <property type="entry name" value="Pro-kuma_activ"/>
    <property type="match status" value="1"/>
</dbReference>
<dbReference type="SUPFAM" id="SSF54897">
    <property type="entry name" value="Protease propeptides/inhibitors"/>
    <property type="match status" value="1"/>
</dbReference>
<dbReference type="PANTHER" id="PTHR14218:SF15">
    <property type="entry name" value="TRIPEPTIDYL-PEPTIDASE 1"/>
    <property type="match status" value="1"/>
</dbReference>
<dbReference type="GO" id="GO:0004252">
    <property type="term" value="F:serine-type endopeptidase activity"/>
    <property type="evidence" value="ECO:0007669"/>
    <property type="project" value="InterPro"/>
</dbReference>